<feature type="signal peptide" evidence="1">
    <location>
        <begin position="1"/>
        <end position="28"/>
    </location>
</feature>
<sequence length="164" mass="16552">MTARRFFLAQRRASGALALAAWAVGVGAAAAHASAGAAAAHAAAGAGLPPYPGATAVDVAGATLLTTRDPQPVARAKYAALLQKAGWRPAFPDAVLDGTPPGTPATASAALRQAGTLLSFVRNGRTADIWISAGVDRHRKPVTMLMLMSEQGPKTGGAHGRPAR</sequence>
<organism evidence="2 3">
    <name type="scientific">Candidatus Tanganyikabacteria bacterium</name>
    <dbReference type="NCBI Taxonomy" id="2961651"/>
    <lineage>
        <taxon>Bacteria</taxon>
        <taxon>Bacillati</taxon>
        <taxon>Candidatus Sericytochromatia</taxon>
        <taxon>Candidatus Tanganyikabacteria</taxon>
    </lineage>
</organism>
<dbReference type="AlphaFoldDB" id="A0A938BKD2"/>
<dbReference type="InterPro" id="IPR006311">
    <property type="entry name" value="TAT_signal"/>
</dbReference>
<evidence type="ECO:0000313" key="2">
    <source>
        <dbReference type="EMBL" id="MBM3276152.1"/>
    </source>
</evidence>
<dbReference type="Proteomes" id="UP000703893">
    <property type="component" value="Unassembled WGS sequence"/>
</dbReference>
<dbReference type="EMBL" id="VGJX01000884">
    <property type="protein sequence ID" value="MBM3276152.1"/>
    <property type="molecule type" value="Genomic_DNA"/>
</dbReference>
<keyword evidence="1" id="KW-0732">Signal</keyword>
<feature type="chain" id="PRO_5037727476" evidence="1">
    <location>
        <begin position="29"/>
        <end position="164"/>
    </location>
</feature>
<gene>
    <name evidence="2" type="ORF">FJZ00_13445</name>
</gene>
<comment type="caution">
    <text evidence="2">The sequence shown here is derived from an EMBL/GenBank/DDBJ whole genome shotgun (WGS) entry which is preliminary data.</text>
</comment>
<dbReference type="PROSITE" id="PS51318">
    <property type="entry name" value="TAT"/>
    <property type="match status" value="1"/>
</dbReference>
<accession>A0A938BKD2</accession>
<protein>
    <submittedName>
        <fullName evidence="2">Uncharacterized protein</fullName>
    </submittedName>
</protein>
<evidence type="ECO:0000256" key="1">
    <source>
        <dbReference type="SAM" id="SignalP"/>
    </source>
</evidence>
<proteinExistence type="predicted"/>
<reference evidence="2 3" key="1">
    <citation type="submission" date="2019-03" db="EMBL/GenBank/DDBJ databases">
        <title>Lake Tanganyika Metagenome-Assembled Genomes (MAGs).</title>
        <authorList>
            <person name="Tran P."/>
        </authorList>
    </citation>
    <scope>NUCLEOTIDE SEQUENCE [LARGE SCALE GENOMIC DNA]</scope>
    <source>
        <strain evidence="2">K_DeepCast_65m_m2_236</strain>
    </source>
</reference>
<name>A0A938BKD2_9BACT</name>
<evidence type="ECO:0000313" key="3">
    <source>
        <dbReference type="Proteomes" id="UP000703893"/>
    </source>
</evidence>